<dbReference type="STRING" id="179408.Osc7112_1541"/>
<dbReference type="RefSeq" id="WP_015175378.1">
    <property type="nucleotide sequence ID" value="NC_019729.1"/>
</dbReference>
<feature type="domain" description="CHAT" evidence="2">
    <location>
        <begin position="221"/>
        <end position="520"/>
    </location>
</feature>
<gene>
    <name evidence="3" type="ORF">Osc7112_1541</name>
</gene>
<name>K9VFR2_9CYAN</name>
<evidence type="ECO:0000259" key="2">
    <source>
        <dbReference type="Pfam" id="PF12770"/>
    </source>
</evidence>
<evidence type="ECO:0000313" key="4">
    <source>
        <dbReference type="Proteomes" id="UP000010478"/>
    </source>
</evidence>
<reference evidence="3 4" key="1">
    <citation type="submission" date="2012-05" db="EMBL/GenBank/DDBJ databases">
        <title>Finished chromosome of genome of Oscillatoria sp. PCC 7112.</title>
        <authorList>
            <consortium name="US DOE Joint Genome Institute"/>
            <person name="Gugger M."/>
            <person name="Coursin T."/>
            <person name="Rippka R."/>
            <person name="Tandeau De Marsac N."/>
            <person name="Huntemann M."/>
            <person name="Wei C.-L."/>
            <person name="Han J."/>
            <person name="Detter J.C."/>
            <person name="Han C."/>
            <person name="Tapia R."/>
            <person name="Davenport K."/>
            <person name="Daligault H."/>
            <person name="Erkkila T."/>
            <person name="Gu W."/>
            <person name="Munk A.C.C."/>
            <person name="Teshima H."/>
            <person name="Xu Y."/>
            <person name="Chain P."/>
            <person name="Chen A."/>
            <person name="Krypides N."/>
            <person name="Mavromatis K."/>
            <person name="Markowitz V."/>
            <person name="Szeto E."/>
            <person name="Ivanova N."/>
            <person name="Mikhailova N."/>
            <person name="Ovchinnikova G."/>
            <person name="Pagani I."/>
            <person name="Pati A."/>
            <person name="Goodwin L."/>
            <person name="Peters L."/>
            <person name="Pitluck S."/>
            <person name="Woyke T."/>
            <person name="Kerfeld C."/>
        </authorList>
    </citation>
    <scope>NUCLEOTIDE SEQUENCE [LARGE SCALE GENOMIC DNA]</scope>
    <source>
        <strain evidence="3 4">PCC 7112</strain>
    </source>
</reference>
<dbReference type="KEGG" id="oni:Osc7112_1541"/>
<proteinExistence type="predicted"/>
<feature type="transmembrane region" description="Helical" evidence="1">
    <location>
        <begin position="70"/>
        <end position="91"/>
    </location>
</feature>
<protein>
    <recommendedName>
        <fullName evidence="2">CHAT domain-containing protein</fullName>
    </recommendedName>
</protein>
<dbReference type="Pfam" id="PF12770">
    <property type="entry name" value="CHAT"/>
    <property type="match status" value="1"/>
</dbReference>
<sequence length="522" mass="58552">MLVSTPYGRDLRFVLNAIIVPRSPAQPNIPSHILLPTAAANCALNRPKTMHYQSPQQRQKHATHQKIKKAIFYCLTAIFFCWSTANLATIAQNTGQGGPGGQEMRNLLDRGNLTEAVTRIEQDWEEDYQKYFEQDFKARAKTAAAISKTLSRLAVQTKKKPALIYALPRTDQLELILILPDRPPILRSIPEAQQEKLLSVVKKFSSEITNPVKLNTTSYLEPAQQLYQWIIAPLETDLQTARIETLLFCVGAGLRTVPLAAMHDGQQFLIQKYSLARIPAFKFTDSNYTNLRNTQVLAMGASKFSETANKEPLPAVPLELGAIARQWPGQSFLNEDFTIVNLQSQRLQQKYGIIHLATHAEFRPGTPNNSYIQFWDTQLGLDQMRDLKWNNPPLELLVLSACRTALGDKEAELGFAGLALQSGAKSALASLWYVSDAGTLALMSEFYQQLKIRRQNDPPIIKAEALRQAQIAEIEGKVTIERGKLRSSRDETPLPPSIPKLDSKDLSHPYYWAAFSMIGSPW</sequence>
<evidence type="ECO:0000256" key="1">
    <source>
        <dbReference type="SAM" id="Phobius"/>
    </source>
</evidence>
<organism evidence="3 4">
    <name type="scientific">Phormidium nigroviride PCC 7112</name>
    <dbReference type="NCBI Taxonomy" id="179408"/>
    <lineage>
        <taxon>Bacteria</taxon>
        <taxon>Bacillati</taxon>
        <taxon>Cyanobacteriota</taxon>
        <taxon>Cyanophyceae</taxon>
        <taxon>Oscillatoriophycideae</taxon>
        <taxon>Oscillatoriales</taxon>
        <taxon>Oscillatoriaceae</taxon>
        <taxon>Phormidium</taxon>
    </lineage>
</organism>
<dbReference type="Proteomes" id="UP000010478">
    <property type="component" value="Chromosome"/>
</dbReference>
<dbReference type="HOGENOM" id="CLU_019562_1_1_3"/>
<dbReference type="OrthoDB" id="433405at2"/>
<dbReference type="AlphaFoldDB" id="K9VFR2"/>
<evidence type="ECO:0000313" key="3">
    <source>
        <dbReference type="EMBL" id="AFZ06060.1"/>
    </source>
</evidence>
<keyword evidence="1" id="KW-0472">Membrane</keyword>
<dbReference type="EMBL" id="CP003614">
    <property type="protein sequence ID" value="AFZ06060.1"/>
    <property type="molecule type" value="Genomic_DNA"/>
</dbReference>
<keyword evidence="4" id="KW-1185">Reference proteome</keyword>
<accession>K9VFR2</accession>
<keyword evidence="1" id="KW-1133">Transmembrane helix</keyword>
<dbReference type="InterPro" id="IPR024983">
    <property type="entry name" value="CHAT_dom"/>
</dbReference>
<dbReference type="eggNOG" id="COG4995">
    <property type="taxonomic scope" value="Bacteria"/>
</dbReference>
<dbReference type="PATRIC" id="fig|179408.3.peg.1859"/>
<keyword evidence="1" id="KW-0812">Transmembrane</keyword>